<evidence type="ECO:0000313" key="3">
    <source>
        <dbReference type="EMBL" id="RSD13172.1"/>
    </source>
</evidence>
<proteinExistence type="predicted"/>
<dbReference type="Gene3D" id="2.30.110.10">
    <property type="entry name" value="Electron Transport, Fmn-binding Protein, Chain A"/>
    <property type="match status" value="1"/>
</dbReference>
<dbReference type="SMART" id="SM00903">
    <property type="entry name" value="Flavin_Reduct"/>
    <property type="match status" value="1"/>
</dbReference>
<dbReference type="GO" id="GO:0010181">
    <property type="term" value="F:FMN binding"/>
    <property type="evidence" value="ECO:0007669"/>
    <property type="project" value="InterPro"/>
</dbReference>
<dbReference type="AlphaFoldDB" id="A0A427T2L8"/>
<feature type="domain" description="Flavin reductase like" evidence="2">
    <location>
        <begin position="20"/>
        <end position="168"/>
    </location>
</feature>
<keyword evidence="1" id="KW-0560">Oxidoreductase</keyword>
<organism evidence="3 4">
    <name type="scientific">Amycolatopsis eburnea</name>
    <dbReference type="NCBI Taxonomy" id="2267691"/>
    <lineage>
        <taxon>Bacteria</taxon>
        <taxon>Bacillati</taxon>
        <taxon>Actinomycetota</taxon>
        <taxon>Actinomycetes</taxon>
        <taxon>Pseudonocardiales</taxon>
        <taxon>Pseudonocardiaceae</taxon>
        <taxon>Amycolatopsis</taxon>
    </lineage>
</organism>
<name>A0A427T2L8_9PSEU</name>
<dbReference type="Proteomes" id="UP000267081">
    <property type="component" value="Unassembled WGS sequence"/>
</dbReference>
<reference evidence="3 4" key="1">
    <citation type="submission" date="2018-12" db="EMBL/GenBank/DDBJ databases">
        <title>Amycolatopsis eburnea sp. nov. actinomycete associate with arbuscular mycorrhiza fungal spore.</title>
        <authorList>
            <person name="Lumyong S."/>
            <person name="Chaiya L."/>
        </authorList>
    </citation>
    <scope>NUCLEOTIDE SEQUENCE [LARGE SCALE GENOMIC DNA]</scope>
    <source>
        <strain evidence="3 4">GLM-1</strain>
    </source>
</reference>
<dbReference type="RefSeq" id="WP_125312472.1">
    <property type="nucleotide sequence ID" value="NZ_RSEC01000058.1"/>
</dbReference>
<evidence type="ECO:0000313" key="4">
    <source>
        <dbReference type="Proteomes" id="UP000267081"/>
    </source>
</evidence>
<gene>
    <name evidence="3" type="ORF">EIY87_25770</name>
</gene>
<dbReference type="OrthoDB" id="9792858at2"/>
<accession>A0A427T2L8</accession>
<dbReference type="InterPro" id="IPR002563">
    <property type="entry name" value="Flavin_Rdtase-like_dom"/>
</dbReference>
<comment type="caution">
    <text evidence="3">The sequence shown here is derived from an EMBL/GenBank/DDBJ whole genome shotgun (WGS) entry which is preliminary data.</text>
</comment>
<dbReference type="SUPFAM" id="SSF50475">
    <property type="entry name" value="FMN-binding split barrel"/>
    <property type="match status" value="1"/>
</dbReference>
<dbReference type="GO" id="GO:0042602">
    <property type="term" value="F:riboflavin reductase (NADPH) activity"/>
    <property type="evidence" value="ECO:0007669"/>
    <property type="project" value="TreeGrafter"/>
</dbReference>
<keyword evidence="4" id="KW-1185">Reference proteome</keyword>
<dbReference type="Pfam" id="PF01613">
    <property type="entry name" value="Flavin_Reduct"/>
    <property type="match status" value="1"/>
</dbReference>
<evidence type="ECO:0000256" key="1">
    <source>
        <dbReference type="ARBA" id="ARBA00023002"/>
    </source>
</evidence>
<dbReference type="InterPro" id="IPR012349">
    <property type="entry name" value="Split_barrel_FMN-bd"/>
</dbReference>
<dbReference type="PANTHER" id="PTHR30466">
    <property type="entry name" value="FLAVIN REDUCTASE"/>
    <property type="match status" value="1"/>
</dbReference>
<dbReference type="PANTHER" id="PTHR30466:SF1">
    <property type="entry name" value="FMN REDUCTASE (NADH) RUTF"/>
    <property type="match status" value="1"/>
</dbReference>
<dbReference type="InterPro" id="IPR050268">
    <property type="entry name" value="NADH-dep_flavin_reductase"/>
</dbReference>
<evidence type="ECO:0000259" key="2">
    <source>
        <dbReference type="SMART" id="SM00903"/>
    </source>
</evidence>
<sequence>MSDPVAVGQVPAAEDFRLAMRFHAAGVAIVTVDSGRATAGFTVSSLASLSLRPPAVSFNIAHRSSSMPVLRASDTAVIHLLSTGQEELARRFSGPAEERFADPSLWHRPAGGAPVLHDVPVRFHVSLVDRIPIGDHSVVVCAVEQVFADRAHLPASRPLVYRDGCYQEVSPLVRQNPGPNRTL</sequence>
<dbReference type="EMBL" id="RSEC01000058">
    <property type="protein sequence ID" value="RSD13172.1"/>
    <property type="molecule type" value="Genomic_DNA"/>
</dbReference>
<protein>
    <submittedName>
        <fullName evidence="3">Flavin reductase</fullName>
    </submittedName>
</protein>